<protein>
    <submittedName>
        <fullName evidence="1">NAD(P)-binding protein</fullName>
    </submittedName>
</protein>
<keyword evidence="2" id="KW-1185">Reference proteome</keyword>
<evidence type="ECO:0000313" key="2">
    <source>
        <dbReference type="Proteomes" id="UP000245626"/>
    </source>
</evidence>
<name>A0ACD0NU13_9BASI</name>
<dbReference type="Proteomes" id="UP000245626">
    <property type="component" value="Unassembled WGS sequence"/>
</dbReference>
<accession>A0ACD0NU13</accession>
<evidence type="ECO:0000313" key="1">
    <source>
        <dbReference type="EMBL" id="PWN49257.1"/>
    </source>
</evidence>
<dbReference type="EMBL" id="KZ820076">
    <property type="protein sequence ID" value="PWN49257.1"/>
    <property type="molecule type" value="Genomic_DNA"/>
</dbReference>
<sequence length="289" mass="31138">AVDQRKVVLITGCSSGIGRALAIEFDSLNHLPNSPDKFWVFATARNLQSLTQLPSGIERVQLDVNDQASVKSAVHLVTSQTSGRIDILINNAGTNLAVGPVIETDLSRMRSTFEPNFFGLISVTQAVAPFMIKSGRGGKIVNIGSTAAYAALPYGATYSASKAAVHALSDALRLELAGFGIRVIVVAPGAIRSSIGDAGSSNVSVSSDSFYKDVEDMIFKRANYSQTGKPEPTPTDIFARDVRKELVKKCPRAYITSGSRSFGAWLGYYMPIWLKDWIVGRIFQTSRIG</sequence>
<feature type="non-terminal residue" evidence="1">
    <location>
        <position position="289"/>
    </location>
</feature>
<proteinExistence type="predicted"/>
<gene>
    <name evidence="1" type="ORF">IE53DRAFT_296968</name>
</gene>
<reference evidence="1 2" key="1">
    <citation type="journal article" date="2018" name="Mol. Biol. Evol.">
        <title>Broad Genomic Sampling Reveals a Smut Pathogenic Ancestry of the Fungal Clade Ustilaginomycotina.</title>
        <authorList>
            <person name="Kijpornyongpan T."/>
            <person name="Mondo S.J."/>
            <person name="Barry K."/>
            <person name="Sandor L."/>
            <person name="Lee J."/>
            <person name="Lipzen A."/>
            <person name="Pangilinan J."/>
            <person name="LaButti K."/>
            <person name="Hainaut M."/>
            <person name="Henrissat B."/>
            <person name="Grigoriev I.V."/>
            <person name="Spatafora J.W."/>
            <person name="Aime M.C."/>
        </authorList>
    </citation>
    <scope>NUCLEOTIDE SEQUENCE [LARGE SCALE GENOMIC DNA]</scope>
    <source>
        <strain evidence="1 2">SA 807</strain>
    </source>
</reference>
<feature type="non-terminal residue" evidence="1">
    <location>
        <position position="1"/>
    </location>
</feature>
<organism evidence="1 2">
    <name type="scientific">Violaceomyces palustris</name>
    <dbReference type="NCBI Taxonomy" id="1673888"/>
    <lineage>
        <taxon>Eukaryota</taxon>
        <taxon>Fungi</taxon>
        <taxon>Dikarya</taxon>
        <taxon>Basidiomycota</taxon>
        <taxon>Ustilaginomycotina</taxon>
        <taxon>Ustilaginomycetes</taxon>
        <taxon>Violaceomycetales</taxon>
        <taxon>Violaceomycetaceae</taxon>
        <taxon>Violaceomyces</taxon>
    </lineage>
</organism>